<comment type="similarity">
    <text evidence="2">Belongs to the 4-toluene sulfonate uptake permease (TSUP) (TC 2.A.102) family.</text>
</comment>
<dbReference type="InterPro" id="IPR002781">
    <property type="entry name" value="TM_pro_TauE-like"/>
</dbReference>
<accession>A0ABR0W1W3</accession>
<feature type="transmembrane region" description="Helical" evidence="6">
    <location>
        <begin position="66"/>
        <end position="99"/>
    </location>
</feature>
<evidence type="ECO:0000256" key="6">
    <source>
        <dbReference type="SAM" id="Phobius"/>
    </source>
</evidence>
<dbReference type="PANTHER" id="PTHR14255">
    <property type="entry name" value="CEREBLON"/>
    <property type="match status" value="1"/>
</dbReference>
<comment type="subcellular location">
    <subcellularLocation>
        <location evidence="1">Membrane</location>
        <topology evidence="1">Multi-pass membrane protein</topology>
    </subcellularLocation>
</comment>
<name>A0ABR0W1W3_REHGL</name>
<gene>
    <name evidence="7" type="ORF">DH2020_026179</name>
</gene>
<feature type="transmembrane region" description="Helical" evidence="6">
    <location>
        <begin position="370"/>
        <end position="391"/>
    </location>
</feature>
<sequence length="413" mass="46224">MAAKGLVVYLLTGFSLAVLSVYFVNNYSHGGYEKPWLLSSSNSNALEQKYGSEAKVWPELKFSWRLVLATLIGFLGSACGTVGGVGGGGIFVPMLTLVVGFDTKSAAAISKCMIMGASASSVWYNLRVPHPCRDVPILDYDLALLFQPMLMLGITLGVSLSVVFPYWLITVLIIILFLGTSTRSFTKAIEMWKEESMLKKAMEDKQTFVNSRGELLIDAEYEPLVPKEEKTPLNDTTACSTWYWVLTLLQLPVALAVFFYECVKLYKENKKRRMDGNPELICEAAIEWTTTNLAFCALWYLGRYRRWLVASATATFVMMFSSSLSVVEFYLLKRFPMPYALYLMAVSILAGFWGQYFIRKLITILKRASLIVFVLSGVIFASALTMGVIGIDKSIKMINNHEFMGFLDFCSSQ</sequence>
<reference evidence="7 8" key="1">
    <citation type="journal article" date="2021" name="Comput. Struct. Biotechnol. J.">
        <title>De novo genome assembly of the potent medicinal plant Rehmannia glutinosa using nanopore technology.</title>
        <authorList>
            <person name="Ma L."/>
            <person name="Dong C."/>
            <person name="Song C."/>
            <person name="Wang X."/>
            <person name="Zheng X."/>
            <person name="Niu Y."/>
            <person name="Chen S."/>
            <person name="Feng W."/>
        </authorList>
    </citation>
    <scope>NUCLEOTIDE SEQUENCE [LARGE SCALE GENOMIC DNA]</scope>
    <source>
        <strain evidence="7">DH-2019</strain>
    </source>
</reference>
<proteinExistence type="inferred from homology"/>
<dbReference type="PANTHER" id="PTHR14255:SF5">
    <property type="entry name" value="SULFITE EXPORTER TAUE_SAFE FAMILY PROTEIN 4"/>
    <property type="match status" value="1"/>
</dbReference>
<dbReference type="Pfam" id="PF01925">
    <property type="entry name" value="TauE"/>
    <property type="match status" value="1"/>
</dbReference>
<evidence type="ECO:0000256" key="3">
    <source>
        <dbReference type="ARBA" id="ARBA00022692"/>
    </source>
</evidence>
<feature type="transmembrane region" description="Helical" evidence="6">
    <location>
        <begin position="339"/>
        <end position="358"/>
    </location>
</feature>
<evidence type="ECO:0000256" key="1">
    <source>
        <dbReference type="ARBA" id="ARBA00004141"/>
    </source>
</evidence>
<keyword evidence="4 6" id="KW-1133">Transmembrane helix</keyword>
<evidence type="ECO:0000256" key="2">
    <source>
        <dbReference type="ARBA" id="ARBA00009142"/>
    </source>
</evidence>
<comment type="caution">
    <text evidence="7">The sequence shown here is derived from an EMBL/GenBank/DDBJ whole genome shotgun (WGS) entry which is preliminary data.</text>
</comment>
<feature type="transmembrane region" description="Helical" evidence="6">
    <location>
        <begin position="145"/>
        <end position="178"/>
    </location>
</feature>
<organism evidence="7 8">
    <name type="scientific">Rehmannia glutinosa</name>
    <name type="common">Chinese foxglove</name>
    <dbReference type="NCBI Taxonomy" id="99300"/>
    <lineage>
        <taxon>Eukaryota</taxon>
        <taxon>Viridiplantae</taxon>
        <taxon>Streptophyta</taxon>
        <taxon>Embryophyta</taxon>
        <taxon>Tracheophyta</taxon>
        <taxon>Spermatophyta</taxon>
        <taxon>Magnoliopsida</taxon>
        <taxon>eudicotyledons</taxon>
        <taxon>Gunneridae</taxon>
        <taxon>Pentapetalae</taxon>
        <taxon>asterids</taxon>
        <taxon>lamiids</taxon>
        <taxon>Lamiales</taxon>
        <taxon>Orobanchaceae</taxon>
        <taxon>Rehmannieae</taxon>
        <taxon>Rehmannia</taxon>
    </lineage>
</organism>
<keyword evidence="8" id="KW-1185">Reference proteome</keyword>
<feature type="transmembrane region" description="Helical" evidence="6">
    <location>
        <begin position="307"/>
        <end position="332"/>
    </location>
</feature>
<evidence type="ECO:0000313" key="7">
    <source>
        <dbReference type="EMBL" id="KAK6140044.1"/>
    </source>
</evidence>
<dbReference type="Proteomes" id="UP001318860">
    <property type="component" value="Unassembled WGS sequence"/>
</dbReference>
<evidence type="ECO:0000256" key="4">
    <source>
        <dbReference type="ARBA" id="ARBA00022989"/>
    </source>
</evidence>
<protein>
    <recommendedName>
        <fullName evidence="9">Sulfite exporter TauE/SafE family protein</fullName>
    </recommendedName>
</protein>
<evidence type="ECO:0000256" key="5">
    <source>
        <dbReference type="ARBA" id="ARBA00023136"/>
    </source>
</evidence>
<evidence type="ECO:0008006" key="9">
    <source>
        <dbReference type="Google" id="ProtNLM"/>
    </source>
</evidence>
<keyword evidence="5 6" id="KW-0472">Membrane</keyword>
<evidence type="ECO:0000313" key="8">
    <source>
        <dbReference type="Proteomes" id="UP001318860"/>
    </source>
</evidence>
<feature type="transmembrane region" description="Helical" evidence="6">
    <location>
        <begin position="241"/>
        <end position="260"/>
    </location>
</feature>
<feature type="transmembrane region" description="Helical" evidence="6">
    <location>
        <begin position="6"/>
        <end position="24"/>
    </location>
</feature>
<dbReference type="EMBL" id="JABTTQ020000349">
    <property type="protein sequence ID" value="KAK6140044.1"/>
    <property type="molecule type" value="Genomic_DNA"/>
</dbReference>
<keyword evidence="3 6" id="KW-0812">Transmembrane</keyword>